<dbReference type="EMBL" id="JAUTXU010000294">
    <property type="protein sequence ID" value="KAK3686957.1"/>
    <property type="molecule type" value="Genomic_DNA"/>
</dbReference>
<sequence>MSSENTPGEKHQYSEPTYAVTNKKNEDYPFYAPSIDKRLTPETRKLLEEYSHIPQEEQSKHKHSIRDQAFAIRAYPCTGLGVWLIPYVSLSPAYATIVERLQGGDSMVDIGCFVGGDFRRLVFDGAPSENMVGVDIVSHWEVGYELFRDRGKFRAAFVEADLMKVEEDSELQKLKGKIGIIHISAVLHQWDWDTQVAAVKKLILLSKPGSLVVGHQIGNAEARQVRNPATKTLPQWRHDAASFKEMWKQAGEETGTKWETEAWLRSWDFLGLNAEDTKWMEDRDAILDFVITRTT</sequence>
<reference evidence="1" key="1">
    <citation type="submission" date="2023-07" db="EMBL/GenBank/DDBJ databases">
        <title>Black Yeasts Isolated from many extreme environments.</title>
        <authorList>
            <person name="Coleine C."/>
            <person name="Stajich J.E."/>
            <person name="Selbmann L."/>
        </authorList>
    </citation>
    <scope>NUCLEOTIDE SEQUENCE</scope>
    <source>
        <strain evidence="1">CCFEE 5714</strain>
    </source>
</reference>
<protein>
    <submittedName>
        <fullName evidence="1">Uncharacterized protein</fullName>
    </submittedName>
</protein>
<gene>
    <name evidence="1" type="ORF">LTR37_019311</name>
</gene>
<evidence type="ECO:0000313" key="2">
    <source>
        <dbReference type="Proteomes" id="UP001281147"/>
    </source>
</evidence>
<name>A0ACC3MEV5_9PEZI</name>
<keyword evidence="2" id="KW-1185">Reference proteome</keyword>
<proteinExistence type="predicted"/>
<dbReference type="Proteomes" id="UP001281147">
    <property type="component" value="Unassembled WGS sequence"/>
</dbReference>
<comment type="caution">
    <text evidence="1">The sequence shown here is derived from an EMBL/GenBank/DDBJ whole genome shotgun (WGS) entry which is preliminary data.</text>
</comment>
<accession>A0ACC3MEV5</accession>
<organism evidence="1 2">
    <name type="scientific">Vermiconidia calcicola</name>
    <dbReference type="NCBI Taxonomy" id="1690605"/>
    <lineage>
        <taxon>Eukaryota</taxon>
        <taxon>Fungi</taxon>
        <taxon>Dikarya</taxon>
        <taxon>Ascomycota</taxon>
        <taxon>Pezizomycotina</taxon>
        <taxon>Dothideomycetes</taxon>
        <taxon>Dothideomycetidae</taxon>
        <taxon>Mycosphaerellales</taxon>
        <taxon>Extremaceae</taxon>
        <taxon>Vermiconidia</taxon>
    </lineage>
</organism>
<evidence type="ECO:0000313" key="1">
    <source>
        <dbReference type="EMBL" id="KAK3686957.1"/>
    </source>
</evidence>